<name>A0A919T9G3_9ACTN</name>
<dbReference type="InterPro" id="IPR027417">
    <property type="entry name" value="P-loop_NTPase"/>
</dbReference>
<dbReference type="PANTHER" id="PTHR46844:SF1">
    <property type="entry name" value="SLR5058 PROTEIN"/>
    <property type="match status" value="1"/>
</dbReference>
<feature type="domain" description="NACHT" evidence="4">
    <location>
        <begin position="285"/>
        <end position="411"/>
    </location>
</feature>
<dbReference type="Gene3D" id="3.40.50.300">
    <property type="entry name" value="P-loop containing nucleotide triphosphate hydrolases"/>
    <property type="match status" value="1"/>
</dbReference>
<dbReference type="Pfam" id="PF22733">
    <property type="entry name" value="NNH1"/>
    <property type="match status" value="1"/>
</dbReference>
<dbReference type="SUPFAM" id="SSF52058">
    <property type="entry name" value="L domain-like"/>
    <property type="match status" value="1"/>
</dbReference>
<evidence type="ECO:0000313" key="6">
    <source>
        <dbReference type="Proteomes" id="UP000677082"/>
    </source>
</evidence>
<reference evidence="5 6" key="1">
    <citation type="submission" date="2021-03" db="EMBL/GenBank/DDBJ databases">
        <title>Whole genome shotgun sequence of Actinoplanes toevensis NBRC 105298.</title>
        <authorList>
            <person name="Komaki H."/>
            <person name="Tamura T."/>
        </authorList>
    </citation>
    <scope>NUCLEOTIDE SEQUENCE [LARGE SCALE GENOMIC DNA]</scope>
    <source>
        <strain evidence="5 6">NBRC 105298</strain>
    </source>
</reference>
<protein>
    <recommendedName>
        <fullName evidence="4">NACHT domain-containing protein</fullName>
    </recommendedName>
</protein>
<feature type="compositionally biased region" description="Basic and acidic residues" evidence="3">
    <location>
        <begin position="1091"/>
        <end position="1101"/>
    </location>
</feature>
<dbReference type="PROSITE" id="PS50837">
    <property type="entry name" value="NACHT"/>
    <property type="match status" value="1"/>
</dbReference>
<dbReference type="InterPro" id="IPR054547">
    <property type="entry name" value="NNH1"/>
</dbReference>
<keyword evidence="1" id="KW-0547">Nucleotide-binding</keyword>
<gene>
    <name evidence="5" type="ORF">Ato02nite_019420</name>
</gene>
<dbReference type="SUPFAM" id="SSF52540">
    <property type="entry name" value="P-loop containing nucleoside triphosphate hydrolases"/>
    <property type="match status" value="1"/>
</dbReference>
<dbReference type="GO" id="GO:0005524">
    <property type="term" value="F:ATP binding"/>
    <property type="evidence" value="ECO:0007669"/>
    <property type="project" value="UniProtKB-KW"/>
</dbReference>
<keyword evidence="6" id="KW-1185">Reference proteome</keyword>
<feature type="compositionally biased region" description="Acidic residues" evidence="3">
    <location>
        <begin position="1102"/>
        <end position="1136"/>
    </location>
</feature>
<dbReference type="Proteomes" id="UP000677082">
    <property type="component" value="Unassembled WGS sequence"/>
</dbReference>
<dbReference type="InterPro" id="IPR032675">
    <property type="entry name" value="LRR_dom_sf"/>
</dbReference>
<dbReference type="RefSeq" id="WP_213006087.1">
    <property type="nucleotide sequence ID" value="NZ_BOQN01000023.1"/>
</dbReference>
<comment type="caution">
    <text evidence="5">The sequence shown here is derived from an EMBL/GenBank/DDBJ whole genome shotgun (WGS) entry which is preliminary data.</text>
</comment>
<organism evidence="5 6">
    <name type="scientific">Paractinoplanes toevensis</name>
    <dbReference type="NCBI Taxonomy" id="571911"/>
    <lineage>
        <taxon>Bacteria</taxon>
        <taxon>Bacillati</taxon>
        <taxon>Actinomycetota</taxon>
        <taxon>Actinomycetes</taxon>
        <taxon>Micromonosporales</taxon>
        <taxon>Micromonosporaceae</taxon>
        <taxon>Paractinoplanes</taxon>
    </lineage>
</organism>
<dbReference type="AlphaFoldDB" id="A0A919T9G3"/>
<evidence type="ECO:0000256" key="3">
    <source>
        <dbReference type="SAM" id="MobiDB-lite"/>
    </source>
</evidence>
<feature type="region of interest" description="Disordered" evidence="3">
    <location>
        <begin position="1091"/>
        <end position="1144"/>
    </location>
</feature>
<keyword evidence="2" id="KW-0067">ATP-binding</keyword>
<evidence type="ECO:0000256" key="2">
    <source>
        <dbReference type="ARBA" id="ARBA00022840"/>
    </source>
</evidence>
<dbReference type="PANTHER" id="PTHR46844">
    <property type="entry name" value="SLR5058 PROTEIN"/>
    <property type="match status" value="1"/>
</dbReference>
<proteinExistence type="predicted"/>
<dbReference type="Gene3D" id="3.80.10.10">
    <property type="entry name" value="Ribonuclease Inhibitor"/>
    <property type="match status" value="1"/>
</dbReference>
<dbReference type="Pfam" id="PF05729">
    <property type="entry name" value="NACHT"/>
    <property type="match status" value="1"/>
</dbReference>
<evidence type="ECO:0000259" key="4">
    <source>
        <dbReference type="PROSITE" id="PS50837"/>
    </source>
</evidence>
<dbReference type="EMBL" id="BOQN01000023">
    <property type="protein sequence ID" value="GIM90149.1"/>
    <property type="molecule type" value="Genomic_DNA"/>
</dbReference>
<dbReference type="InterPro" id="IPR007111">
    <property type="entry name" value="NACHT_NTPase"/>
</dbReference>
<accession>A0A919T9G3</accession>
<evidence type="ECO:0000256" key="1">
    <source>
        <dbReference type="ARBA" id="ARBA00022741"/>
    </source>
</evidence>
<sequence length="1144" mass="125641">MGIAPLLSIGLPLVRVLLRLQNPSGGDLADSITDFSQLATSVKDRADQREIGRNLERISDKVIRRLDKFIQIEFRKATEDEIERAAGIVAAALTRAGSADLTAVVSNDVQVRALERYTLEHSDFATEAAELGSVTKAAGRGRPDLEDLAYKLLRETCYEVVELAHKHPNLTATALAGLLSRTTELRELLDSVDRSLNDLPGRTAALTGEDQRTEQQRAFGEFALDYRRAVANDQDKLELYGVDLIREVRRYSLTAAYLSLRLAVSWSDDDQAGDGDVAAMLPAHGLAVLRGAAGAGKTTILQWLATNVARRTLSGRLAHLNDHVPFVIKLRNYADRPFPKIAGLAADTTQSTLVGEPDGWIGDVFQQNVLLLVDGLDELSDRKQEDLVTWLEGFEGLGRRVLIVLTSRPTADPVLRSLSRLGFSTTRIIDVLPLDREQIRSFVMHWHTAIASQFTGAERAKLEGQAGKVAAKVSSDREYLLLASSPLLCAVLCALFHLKRGILPSHRIEIYDTLLNLLLGDRDAHKRVEVDQVRLSPTEKRMVLEEIADFMLTNELSEAEHSRIVDVVGRSGVASRFGSATPQEVVRHLLARSGILRTPSEGLVDFVHRTFLEYLAARSLVRQDRIELLASNVEKANWNEAVVLAAGVGIERQVELLVGAVVARAEAADDPLLSVTCASLLDTALVVPKDLRPRILRIIARIVPPMDEATAKACAAAGNSLLQPMRDALQAPDLHPLALQTSIRTLGEIGTPEALAVLGAIPARHRVDAIKQLVAVWTWFDPREFAETVLRNLAPERGVPVTLPNSMLLPHIRGLHANFLWECAVEVPEESFNDNCRDVRIQTLWVSNLQVLQDPRARDGEFLWTIDGLRRVRADGLRSVRVTADSDAARAGSIEDVTFRLRNGSIGVDVWDHLPGLRSIELGGDVEVDFRGLCRSTRLHRLILDGKVRSSEPTDFDLPALTELHWADTDDTELLMSIVYGAPELQRVSIAGVSGLANLDFLSRAASLRVVELTDLEDLSDVSTLVNLGGLQTVKVGGNHALESSRSLELLASEVEDLAIDGLDLGRFSWSEYDASVAVPVAGPVDPEAAREQDQAEAMEKLEEEYGPLLPWDEEERVWEAELELEDPDVEADIGDADQSGKSE</sequence>
<evidence type="ECO:0000313" key="5">
    <source>
        <dbReference type="EMBL" id="GIM90149.1"/>
    </source>
</evidence>